<evidence type="ECO:0000256" key="7">
    <source>
        <dbReference type="ARBA" id="ARBA00023177"/>
    </source>
</evidence>
<keyword evidence="3" id="KW-0813">Transport</keyword>
<dbReference type="AlphaFoldDB" id="A0A818TD45"/>
<dbReference type="InterPro" id="IPR024041">
    <property type="entry name" value="NH4_transpt_AmtB-like_dom"/>
</dbReference>
<evidence type="ECO:0000256" key="3">
    <source>
        <dbReference type="ARBA" id="ARBA00022448"/>
    </source>
</evidence>
<dbReference type="Proteomes" id="UP000663836">
    <property type="component" value="Unassembled WGS sequence"/>
</dbReference>
<feature type="transmembrane region" description="Helical" evidence="8">
    <location>
        <begin position="20"/>
        <end position="40"/>
    </location>
</feature>
<comment type="subcellular location">
    <subcellularLocation>
        <location evidence="1">Membrane</location>
        <topology evidence="1">Multi-pass membrane protein</topology>
    </subcellularLocation>
</comment>
<organism evidence="10 11">
    <name type="scientific">Rotaria sordida</name>
    <dbReference type="NCBI Taxonomy" id="392033"/>
    <lineage>
        <taxon>Eukaryota</taxon>
        <taxon>Metazoa</taxon>
        <taxon>Spiralia</taxon>
        <taxon>Gnathifera</taxon>
        <taxon>Rotifera</taxon>
        <taxon>Eurotatoria</taxon>
        <taxon>Bdelloidea</taxon>
        <taxon>Philodinida</taxon>
        <taxon>Philodinidae</taxon>
        <taxon>Rotaria</taxon>
    </lineage>
</organism>
<keyword evidence="4 8" id="KW-0812">Transmembrane</keyword>
<evidence type="ECO:0000313" key="10">
    <source>
        <dbReference type="EMBL" id="CAF3678293.1"/>
    </source>
</evidence>
<gene>
    <name evidence="10" type="ORF">JBS370_LOCUS8022</name>
</gene>
<name>A0A818TD45_9BILA</name>
<dbReference type="EMBL" id="CAJOBD010000495">
    <property type="protein sequence ID" value="CAF3678293.1"/>
    <property type="molecule type" value="Genomic_DNA"/>
</dbReference>
<evidence type="ECO:0000256" key="8">
    <source>
        <dbReference type="SAM" id="Phobius"/>
    </source>
</evidence>
<keyword evidence="7" id="KW-0924">Ammonia transport</keyword>
<feature type="domain" description="Ammonium transporter AmtB-like" evidence="9">
    <location>
        <begin position="17"/>
        <end position="51"/>
    </location>
</feature>
<evidence type="ECO:0000256" key="2">
    <source>
        <dbReference type="ARBA" id="ARBA00005887"/>
    </source>
</evidence>
<evidence type="ECO:0000259" key="9">
    <source>
        <dbReference type="Pfam" id="PF00909"/>
    </source>
</evidence>
<dbReference type="Pfam" id="PF00909">
    <property type="entry name" value="Ammonium_transp"/>
    <property type="match status" value="1"/>
</dbReference>
<dbReference type="InterPro" id="IPR029020">
    <property type="entry name" value="Ammonium/urea_transptr"/>
</dbReference>
<evidence type="ECO:0000256" key="1">
    <source>
        <dbReference type="ARBA" id="ARBA00004141"/>
    </source>
</evidence>
<comment type="caution">
    <text evidence="10">The sequence shown here is derived from an EMBL/GenBank/DDBJ whole genome shotgun (WGS) entry which is preliminary data.</text>
</comment>
<evidence type="ECO:0000313" key="11">
    <source>
        <dbReference type="Proteomes" id="UP000663836"/>
    </source>
</evidence>
<sequence>MENTTMTENNHNTGDNAWMMTSTALVLLMTPALAFFYGGLVDRKNVLNQLFLS</sequence>
<proteinExistence type="inferred from homology"/>
<evidence type="ECO:0000256" key="6">
    <source>
        <dbReference type="ARBA" id="ARBA00023136"/>
    </source>
</evidence>
<evidence type="ECO:0000256" key="4">
    <source>
        <dbReference type="ARBA" id="ARBA00022692"/>
    </source>
</evidence>
<reference evidence="10" key="1">
    <citation type="submission" date="2021-02" db="EMBL/GenBank/DDBJ databases">
        <authorList>
            <person name="Nowell W R."/>
        </authorList>
    </citation>
    <scope>NUCLEOTIDE SEQUENCE</scope>
</reference>
<keyword evidence="6 8" id="KW-0472">Membrane</keyword>
<dbReference type="GO" id="GO:0008519">
    <property type="term" value="F:ammonium channel activity"/>
    <property type="evidence" value="ECO:0007669"/>
    <property type="project" value="InterPro"/>
</dbReference>
<dbReference type="InterPro" id="IPR001905">
    <property type="entry name" value="Ammonium_transpt"/>
</dbReference>
<dbReference type="GO" id="GO:0005886">
    <property type="term" value="C:plasma membrane"/>
    <property type="evidence" value="ECO:0007669"/>
    <property type="project" value="TreeGrafter"/>
</dbReference>
<dbReference type="SUPFAM" id="SSF111352">
    <property type="entry name" value="Ammonium transporter"/>
    <property type="match status" value="1"/>
</dbReference>
<comment type="similarity">
    <text evidence="2">Belongs to the ammonia transporter channel (TC 1.A.11.2) family.</text>
</comment>
<evidence type="ECO:0000256" key="5">
    <source>
        <dbReference type="ARBA" id="ARBA00022989"/>
    </source>
</evidence>
<accession>A0A818TD45</accession>
<feature type="non-terminal residue" evidence="10">
    <location>
        <position position="53"/>
    </location>
</feature>
<dbReference type="PANTHER" id="PTHR43029:SF10">
    <property type="entry name" value="AMMONIUM TRANSPORTER MEP2"/>
    <property type="match status" value="1"/>
</dbReference>
<keyword evidence="5 8" id="KW-1133">Transmembrane helix</keyword>
<dbReference type="Gene3D" id="1.10.3430.10">
    <property type="entry name" value="Ammonium transporter AmtB like domains"/>
    <property type="match status" value="1"/>
</dbReference>
<dbReference type="PANTHER" id="PTHR43029">
    <property type="entry name" value="AMMONIUM TRANSPORTER MEP2"/>
    <property type="match status" value="1"/>
</dbReference>
<protein>
    <recommendedName>
        <fullName evidence="9">Ammonium transporter AmtB-like domain-containing protein</fullName>
    </recommendedName>
</protein>